<accession>A0A7W7AHM7</accession>
<name>A0A7W7AHM7_9SPHN</name>
<dbReference type="PANTHER" id="PTHR33209:SF1">
    <property type="entry name" value="PEPTIDASE S49 DOMAIN-CONTAINING PROTEIN"/>
    <property type="match status" value="1"/>
</dbReference>
<feature type="domain" description="Peptidase S49" evidence="7">
    <location>
        <begin position="402"/>
        <end position="553"/>
    </location>
</feature>
<dbReference type="AlphaFoldDB" id="A0A7W7AHM7"/>
<dbReference type="Gene3D" id="3.90.226.10">
    <property type="entry name" value="2-enoyl-CoA Hydratase, Chain A, domain 1"/>
    <property type="match status" value="3"/>
</dbReference>
<feature type="domain" description="Peptidase S49" evidence="7">
    <location>
        <begin position="151"/>
        <end position="297"/>
    </location>
</feature>
<dbReference type="RefSeq" id="WP_184111350.1">
    <property type="nucleotide sequence ID" value="NZ_JACHNY010000001.1"/>
</dbReference>
<evidence type="ECO:0000313" key="8">
    <source>
        <dbReference type="EMBL" id="MBB4616470.1"/>
    </source>
</evidence>
<keyword evidence="3 8" id="KW-0378">Hydrolase</keyword>
<gene>
    <name evidence="8" type="ORF">GGQ96_000576</name>
</gene>
<evidence type="ECO:0000256" key="6">
    <source>
        <dbReference type="SAM" id="Phobius"/>
    </source>
</evidence>
<dbReference type="InterPro" id="IPR004634">
    <property type="entry name" value="Pept_S49_pIV"/>
</dbReference>
<keyword evidence="6" id="KW-1133">Transmembrane helix</keyword>
<dbReference type="NCBIfam" id="TIGR00705">
    <property type="entry name" value="SppA_67K"/>
    <property type="match status" value="1"/>
</dbReference>
<feature type="transmembrane region" description="Helical" evidence="6">
    <location>
        <begin position="32"/>
        <end position="60"/>
    </location>
</feature>
<dbReference type="PIRSF" id="PIRSF001217">
    <property type="entry name" value="Protease_4_SppA"/>
    <property type="match status" value="1"/>
</dbReference>
<dbReference type="GO" id="GO:0006465">
    <property type="term" value="P:signal peptide processing"/>
    <property type="evidence" value="ECO:0007669"/>
    <property type="project" value="InterPro"/>
</dbReference>
<dbReference type="InterPro" id="IPR002142">
    <property type="entry name" value="Peptidase_S49"/>
</dbReference>
<keyword evidence="9" id="KW-1185">Reference proteome</keyword>
<protein>
    <submittedName>
        <fullName evidence="8">Protease-4</fullName>
        <ecNumber evidence="8">3.4.21.-</ecNumber>
    </submittedName>
</protein>
<keyword evidence="4" id="KW-0720">Serine protease</keyword>
<keyword evidence="2 8" id="KW-0645">Protease</keyword>
<feature type="active site" description="Nucleophile" evidence="5">
    <location>
        <position position="419"/>
    </location>
</feature>
<dbReference type="CDD" id="cd07018">
    <property type="entry name" value="S49_SppA_67K_type"/>
    <property type="match status" value="1"/>
</dbReference>
<organism evidence="8 9">
    <name type="scientific">Sphingomonas abaci</name>
    <dbReference type="NCBI Taxonomy" id="237611"/>
    <lineage>
        <taxon>Bacteria</taxon>
        <taxon>Pseudomonadati</taxon>
        <taxon>Pseudomonadota</taxon>
        <taxon>Alphaproteobacteria</taxon>
        <taxon>Sphingomonadales</taxon>
        <taxon>Sphingomonadaceae</taxon>
        <taxon>Sphingomonas</taxon>
    </lineage>
</organism>
<comment type="similarity">
    <text evidence="1">Belongs to the peptidase S49 family.</text>
</comment>
<comment type="caution">
    <text evidence="8">The sequence shown here is derived from an EMBL/GenBank/DDBJ whole genome shotgun (WGS) entry which is preliminary data.</text>
</comment>
<dbReference type="GO" id="GO:0016020">
    <property type="term" value="C:membrane"/>
    <property type="evidence" value="ECO:0007669"/>
    <property type="project" value="InterPro"/>
</dbReference>
<dbReference type="Gene3D" id="6.20.330.10">
    <property type="match status" value="1"/>
</dbReference>
<evidence type="ECO:0000256" key="2">
    <source>
        <dbReference type="ARBA" id="ARBA00022670"/>
    </source>
</evidence>
<keyword evidence="6" id="KW-0812">Transmembrane</keyword>
<dbReference type="SUPFAM" id="SSF52096">
    <property type="entry name" value="ClpP/crotonase"/>
    <property type="match status" value="2"/>
</dbReference>
<evidence type="ECO:0000256" key="5">
    <source>
        <dbReference type="PIRSR" id="PIRSR001217-1"/>
    </source>
</evidence>
<dbReference type="GO" id="GO:0008236">
    <property type="term" value="F:serine-type peptidase activity"/>
    <property type="evidence" value="ECO:0007669"/>
    <property type="project" value="UniProtKB-KW"/>
</dbReference>
<dbReference type="Pfam" id="PF01343">
    <property type="entry name" value="Peptidase_S49"/>
    <property type="match status" value="2"/>
</dbReference>
<evidence type="ECO:0000256" key="1">
    <source>
        <dbReference type="ARBA" id="ARBA00008683"/>
    </source>
</evidence>
<keyword evidence="6" id="KW-0472">Membrane</keyword>
<evidence type="ECO:0000256" key="3">
    <source>
        <dbReference type="ARBA" id="ARBA00022801"/>
    </source>
</evidence>
<sequence>MIDTTAPAASGAPSFTDGRPRRRRTGWRLVRGVWKLLVAVKDGLVLVAMLLFFGLIFAALNARPGTKAIAPGALLLDFDGAIVEQPAEPAAFAALSGQEAPRQYRLRDVIRAIDAARTDARVKAVVLDLDRFGGAYPAPLGEIADALVRVRQAGKPVLAYATGYTDASYRLAAAASEVWLNPQGGALFAGPGGTQLYYKELIDKLGVNVHVYRVGRYKSFVEPYTRTDQSPDARAASQALYGSLLDQWIGGITRTRPKAQIAAFLGNPQALVAAANGNIAQANLRAGIVDKLGDRFAFGQRVAKLVGTESGKPIGSFRAIGYDAWVGANPLPTNGDAIGVLTVAGDIVDGKAGPGTAAGDTVSKAMLDGLATKNLKAVVVRVDSPGGSAMASEQIRQAVLEAKRRGLPVTVSMGGVAASGGYWVSTVGDHIFAEPNTITGSIGIFAILPTFESALAKIGVTTDGVRTTPLSGQPDLFGGTTPTLDAILQANIENGYREFIGRVAQARHMTPARVDAIGQGRVWDGGTARQIGLVDQFGGLSDAIAYAARQAKLDPAKVHAVYLEKEPGWLARFAGSVADREDDSSSPAGDSFARIAAERRALVAQALGDARRLATGGSVQARCLECGGIGPNLAQAQDARLLDLILARVGL</sequence>
<dbReference type="InterPro" id="IPR047217">
    <property type="entry name" value="S49_SppA_67K_type_N"/>
</dbReference>
<dbReference type="InterPro" id="IPR029045">
    <property type="entry name" value="ClpP/crotonase-like_dom_sf"/>
</dbReference>
<reference evidence="8 9" key="1">
    <citation type="submission" date="2020-08" db="EMBL/GenBank/DDBJ databases">
        <title>Genomic Encyclopedia of Type Strains, Phase IV (KMG-IV): sequencing the most valuable type-strain genomes for metagenomic binning, comparative biology and taxonomic classification.</title>
        <authorList>
            <person name="Goeker M."/>
        </authorList>
    </citation>
    <scope>NUCLEOTIDE SEQUENCE [LARGE SCALE GENOMIC DNA]</scope>
    <source>
        <strain evidence="8 9">DSM 15867</strain>
    </source>
</reference>
<evidence type="ECO:0000313" key="9">
    <source>
        <dbReference type="Proteomes" id="UP000574769"/>
    </source>
</evidence>
<dbReference type="CDD" id="cd07023">
    <property type="entry name" value="S49_Sppa_N_C"/>
    <property type="match status" value="1"/>
</dbReference>
<dbReference type="InterPro" id="IPR047272">
    <property type="entry name" value="S49_SppA_C"/>
</dbReference>
<dbReference type="Proteomes" id="UP000574769">
    <property type="component" value="Unassembled WGS sequence"/>
</dbReference>
<evidence type="ECO:0000259" key="7">
    <source>
        <dbReference type="Pfam" id="PF01343"/>
    </source>
</evidence>
<dbReference type="PANTHER" id="PTHR33209">
    <property type="entry name" value="PROTEASE 4"/>
    <property type="match status" value="1"/>
</dbReference>
<proteinExistence type="inferred from homology"/>
<feature type="active site" description="Proton donor/acceptor" evidence="5">
    <location>
        <position position="218"/>
    </location>
</feature>
<evidence type="ECO:0000256" key="4">
    <source>
        <dbReference type="ARBA" id="ARBA00022825"/>
    </source>
</evidence>
<dbReference type="EC" id="3.4.21.-" evidence="8"/>
<dbReference type="EMBL" id="JACHNY010000001">
    <property type="protein sequence ID" value="MBB4616470.1"/>
    <property type="molecule type" value="Genomic_DNA"/>
</dbReference>